<dbReference type="Proteomes" id="UP000799770">
    <property type="component" value="Unassembled WGS sequence"/>
</dbReference>
<evidence type="ECO:0000313" key="1">
    <source>
        <dbReference type="EMBL" id="KAF2109482.1"/>
    </source>
</evidence>
<accession>A0A6A5YQW2</accession>
<reference evidence="1" key="1">
    <citation type="journal article" date="2020" name="Stud. Mycol.">
        <title>101 Dothideomycetes genomes: a test case for predicting lifestyles and emergence of pathogens.</title>
        <authorList>
            <person name="Haridas S."/>
            <person name="Albert R."/>
            <person name="Binder M."/>
            <person name="Bloem J."/>
            <person name="Labutti K."/>
            <person name="Salamov A."/>
            <person name="Andreopoulos B."/>
            <person name="Baker S."/>
            <person name="Barry K."/>
            <person name="Bills G."/>
            <person name="Bluhm B."/>
            <person name="Cannon C."/>
            <person name="Castanera R."/>
            <person name="Culley D."/>
            <person name="Daum C."/>
            <person name="Ezra D."/>
            <person name="Gonzalez J."/>
            <person name="Henrissat B."/>
            <person name="Kuo A."/>
            <person name="Liang C."/>
            <person name="Lipzen A."/>
            <person name="Lutzoni F."/>
            <person name="Magnuson J."/>
            <person name="Mondo S."/>
            <person name="Nolan M."/>
            <person name="Ohm R."/>
            <person name="Pangilinan J."/>
            <person name="Park H.-J."/>
            <person name="Ramirez L."/>
            <person name="Alfaro M."/>
            <person name="Sun H."/>
            <person name="Tritt A."/>
            <person name="Yoshinaga Y."/>
            <person name="Zwiers L.-H."/>
            <person name="Turgeon B."/>
            <person name="Goodwin S."/>
            <person name="Spatafora J."/>
            <person name="Crous P."/>
            <person name="Grigoriev I."/>
        </authorList>
    </citation>
    <scope>NUCLEOTIDE SEQUENCE</scope>
    <source>
        <strain evidence="1">CBS 627.86</strain>
    </source>
</reference>
<name>A0A6A5YQW2_9PLEO</name>
<keyword evidence="2" id="KW-1185">Reference proteome</keyword>
<gene>
    <name evidence="1" type="ORF">BDV96DRAFT_237353</name>
</gene>
<protein>
    <submittedName>
        <fullName evidence="1">Uncharacterized protein</fullName>
    </submittedName>
</protein>
<dbReference type="EMBL" id="ML977342">
    <property type="protein sequence ID" value="KAF2109482.1"/>
    <property type="molecule type" value="Genomic_DNA"/>
</dbReference>
<organism evidence="1 2">
    <name type="scientific">Lophiotrema nucula</name>
    <dbReference type="NCBI Taxonomy" id="690887"/>
    <lineage>
        <taxon>Eukaryota</taxon>
        <taxon>Fungi</taxon>
        <taxon>Dikarya</taxon>
        <taxon>Ascomycota</taxon>
        <taxon>Pezizomycotina</taxon>
        <taxon>Dothideomycetes</taxon>
        <taxon>Pleosporomycetidae</taxon>
        <taxon>Pleosporales</taxon>
        <taxon>Lophiotremataceae</taxon>
        <taxon>Lophiotrema</taxon>
    </lineage>
</organism>
<dbReference type="AlphaFoldDB" id="A0A6A5YQW2"/>
<evidence type="ECO:0000313" key="2">
    <source>
        <dbReference type="Proteomes" id="UP000799770"/>
    </source>
</evidence>
<proteinExistence type="predicted"/>
<sequence length="152" mass="17777">MSCSQPPLTRLDLYNPHPIPARPAVDAKKQCRKHPSRGMNRNRILIGVPSSPARSREIRRDLQWRCDVPGGTLCRHTLELENGEKVYVLQVVIWAVWALWSVYVQCYCCGRAGDEGWRRETQTTYSTRDQLWCWLYGLLYMRPNSYMLFLDS</sequence>